<evidence type="ECO:0000256" key="13">
    <source>
        <dbReference type="ARBA" id="ARBA00022989"/>
    </source>
</evidence>
<dbReference type="InterPro" id="IPR001638">
    <property type="entry name" value="Solute-binding_3/MltF_N"/>
</dbReference>
<dbReference type="PANTHER" id="PTHR43047">
    <property type="entry name" value="TWO-COMPONENT HISTIDINE PROTEIN KINASE"/>
    <property type="match status" value="1"/>
</dbReference>
<evidence type="ECO:0000259" key="22">
    <source>
        <dbReference type="PROSITE" id="PS50112"/>
    </source>
</evidence>
<comment type="caution">
    <text evidence="25">The sequence shown here is derived from an EMBL/GenBank/DDBJ whole genome shotgun (WGS) entry which is preliminary data.</text>
</comment>
<dbReference type="CDD" id="cd00082">
    <property type="entry name" value="HisKA"/>
    <property type="match status" value="1"/>
</dbReference>
<evidence type="ECO:0000256" key="10">
    <source>
        <dbReference type="ARBA" id="ARBA00022741"/>
    </source>
</evidence>
<dbReference type="InterPro" id="IPR036097">
    <property type="entry name" value="HisK_dim/P_sf"/>
</dbReference>
<dbReference type="InterPro" id="IPR005467">
    <property type="entry name" value="His_kinase_dom"/>
</dbReference>
<keyword evidence="6 17" id="KW-0597">Phosphoprotein</keyword>
<dbReference type="Gene3D" id="3.40.190.10">
    <property type="entry name" value="Periplasmic binding protein-like II"/>
    <property type="match status" value="4"/>
</dbReference>
<evidence type="ECO:0000313" key="25">
    <source>
        <dbReference type="EMBL" id="OIN51672.1"/>
    </source>
</evidence>
<dbReference type="CDD" id="cd00130">
    <property type="entry name" value="PAS"/>
    <property type="match status" value="1"/>
</dbReference>
<dbReference type="Gene3D" id="1.10.287.130">
    <property type="match status" value="1"/>
</dbReference>
<dbReference type="EC" id="2.7.13.3" evidence="3"/>
<feature type="coiled-coil region" evidence="18">
    <location>
        <begin position="694"/>
        <end position="721"/>
    </location>
</feature>
<keyword evidence="11 25" id="KW-0418">Kinase</keyword>
<evidence type="ECO:0000259" key="23">
    <source>
        <dbReference type="PROSITE" id="PS50113"/>
    </source>
</evidence>
<dbReference type="InterPro" id="IPR035965">
    <property type="entry name" value="PAS-like_dom_sf"/>
</dbReference>
<sequence length="1204" mass="132149">MTTAQIRRLIITLLMGLLPMVATALDEPHTLRLLGHSSINGKTAVLEEADWHWLRERRTLRLGFSLPDYAPFEQTNNNGEIEGITPDYARMIAQALNIDIEVWRYDTRDEVIEALKSGAIDFLGSANGFEADDPQLILSRSYANDQPVLVTRTGDTQALSVDLAGKRVAMLYHYMPPKVVEAFYPDAHLVLFASIFEAIGAVAFGRADVYLGDAITANYQINRNHLNNVRIADFSTLEANPFAFAFSRDNTRLRRIVNNALKVIPANEQMEILRRWSGGNLGFLGAERLHLSAGEQRWLEKHPRVKVAASDQMLPLSSFNAQGQQEGLSADVLSRISLRTGLKFDLVPAGSMPQQIDAVSAGRADMMAVVTPSIEGSDQVRFTRPYLSTPFVLVTRVDDPGTMTLEDMVGKRLAVNSGSALREVINRDYPGINFVEANNPVQVMALVANGDADGAVNSLINARYLIALQYRDRLRVSSTVGSEPARMTFGVNRGQLELYSILDKALLSIPPQEMDELISPWRTDVVTEDHWLRHRSAIIQGFGLAALLLLITLAWAIYLRRLIRKRAEAERALSDQMSFMSALINGTPHPIYVRNRQGRLMACNSAYLDVFGFKLEDVIGKTVVETDTGNTPQARSFHNDYMQLMASDEPLIHDRVLKVPSGKVYIIYHWALPYRNGNETVVGLIGGWVDVSERQQLLGQLQEAKEEADAANRAKTTFLATMSHEIRTPMNAVIGMIELALANAEQGRPDRDALEVASVASHGMLELIGDILDIARIESGHLSLALESANLYELLMSVARVFEGLARAKGLVLQVELDPQFDCPVLIDPLRLKQVVSNLLSNAIKFTTRGQVRLIGEGASDTGQLNIKLRVEDTGVGISAEDQQRLFNPFIQGSNTEQSARSGSGLGLVISRNLCEMMGGNLHLSSVLGQGTRVDVTLTLAKVAALPVEVSLPVSSVQPSRVLEILVVDDYPANRLLLARQLSFLGHRITTAEEGVQGLELWKTGYPDVVITDCNMPLKDGYALARDIRAQERERGLVPCLLLGFTANAQPEETERCRQAGMDGCLFKPAGLDDLRSALASLTASFAVSEVEVAFDLSALIALTGDDHAALKELLIPLLDSLEADRALLSSLQHQVNFYALYDLAHRAKGGARMVKAEALIACCEILEGVCQGQERNALGMAVEALGKAIDDLHSGLSVYCNQP</sequence>
<dbReference type="PANTHER" id="PTHR43047:SF72">
    <property type="entry name" value="OSMOSENSING HISTIDINE PROTEIN KINASE SLN1"/>
    <property type="match status" value="1"/>
</dbReference>
<dbReference type="GO" id="GO:0005524">
    <property type="term" value="F:ATP binding"/>
    <property type="evidence" value="ECO:0007669"/>
    <property type="project" value="UniProtKB-KW"/>
</dbReference>
<evidence type="ECO:0000256" key="15">
    <source>
        <dbReference type="ARBA" id="ARBA00023136"/>
    </source>
</evidence>
<dbReference type="PROSITE" id="PS50110">
    <property type="entry name" value="RESPONSE_REGULATORY"/>
    <property type="match status" value="1"/>
</dbReference>
<evidence type="ECO:0000313" key="27">
    <source>
        <dbReference type="Proteomes" id="UP000181661"/>
    </source>
</evidence>
<feature type="transmembrane region" description="Helical" evidence="19">
    <location>
        <begin position="537"/>
        <end position="558"/>
    </location>
</feature>
<evidence type="ECO:0000256" key="18">
    <source>
        <dbReference type="SAM" id="Coils"/>
    </source>
</evidence>
<dbReference type="SMART" id="SM00091">
    <property type="entry name" value="PAS"/>
    <property type="match status" value="1"/>
</dbReference>
<feature type="modified residue" description="4-aspartylphosphate" evidence="17">
    <location>
        <position position="1013"/>
    </location>
</feature>
<dbReference type="InterPro" id="IPR001789">
    <property type="entry name" value="Sig_transdc_resp-reg_receiver"/>
</dbReference>
<dbReference type="RefSeq" id="WP_071484784.1">
    <property type="nucleotide sequence ID" value="NZ_FNTS01000002.1"/>
</dbReference>
<feature type="domain" description="Histidine kinase" evidence="20">
    <location>
        <begin position="721"/>
        <end position="942"/>
    </location>
</feature>
<dbReference type="Proteomes" id="UP000181661">
    <property type="component" value="Unassembled WGS sequence"/>
</dbReference>
<dbReference type="SUPFAM" id="SSF47226">
    <property type="entry name" value="Histidine-containing phosphotransfer domain, HPT domain"/>
    <property type="match status" value="1"/>
</dbReference>
<feature type="domain" description="HPt" evidence="24">
    <location>
        <begin position="1107"/>
        <end position="1200"/>
    </location>
</feature>
<dbReference type="PRINTS" id="PR00344">
    <property type="entry name" value="BCTRLSENSOR"/>
</dbReference>
<evidence type="ECO:0000256" key="9">
    <source>
        <dbReference type="ARBA" id="ARBA00022729"/>
    </source>
</evidence>
<dbReference type="InterPro" id="IPR049870">
    <property type="entry name" value="BvgS-like_periplasmic1"/>
</dbReference>
<dbReference type="CDD" id="cd17546">
    <property type="entry name" value="REC_hyHK_CKI1_RcsC-like"/>
    <property type="match status" value="1"/>
</dbReference>
<accession>A0A1S2UYS8</accession>
<evidence type="ECO:0000256" key="7">
    <source>
        <dbReference type="ARBA" id="ARBA00022679"/>
    </source>
</evidence>
<evidence type="ECO:0000256" key="5">
    <source>
        <dbReference type="ARBA" id="ARBA00022519"/>
    </source>
</evidence>
<evidence type="ECO:0000256" key="19">
    <source>
        <dbReference type="SAM" id="Phobius"/>
    </source>
</evidence>
<dbReference type="Gene3D" id="3.30.450.20">
    <property type="entry name" value="PAS domain"/>
    <property type="match status" value="1"/>
</dbReference>
<dbReference type="Pfam" id="PF00512">
    <property type="entry name" value="HisKA"/>
    <property type="match status" value="1"/>
</dbReference>
<keyword evidence="15 19" id="KW-0472">Membrane</keyword>
<keyword evidence="12" id="KW-0067">ATP-binding</keyword>
<dbReference type="Pfam" id="PF00989">
    <property type="entry name" value="PAS"/>
    <property type="match status" value="1"/>
</dbReference>
<dbReference type="SUPFAM" id="SSF47384">
    <property type="entry name" value="Homodimeric domain of signal transducing histidine kinase"/>
    <property type="match status" value="1"/>
</dbReference>
<evidence type="ECO:0000256" key="17">
    <source>
        <dbReference type="PROSITE-ProRule" id="PRU00169"/>
    </source>
</evidence>
<dbReference type="SMART" id="SM00388">
    <property type="entry name" value="HisKA"/>
    <property type="match status" value="1"/>
</dbReference>
<evidence type="ECO:0000256" key="11">
    <source>
        <dbReference type="ARBA" id="ARBA00022777"/>
    </source>
</evidence>
<dbReference type="SUPFAM" id="SSF52172">
    <property type="entry name" value="CheY-like"/>
    <property type="match status" value="1"/>
</dbReference>
<dbReference type="Pfam" id="PF02518">
    <property type="entry name" value="HATPase_c"/>
    <property type="match status" value="1"/>
</dbReference>
<keyword evidence="10" id="KW-0547">Nucleotide-binding</keyword>
<dbReference type="GO" id="GO:0009927">
    <property type="term" value="F:histidine phosphotransfer kinase activity"/>
    <property type="evidence" value="ECO:0007669"/>
    <property type="project" value="TreeGrafter"/>
</dbReference>
<evidence type="ECO:0000256" key="8">
    <source>
        <dbReference type="ARBA" id="ARBA00022692"/>
    </source>
</evidence>
<evidence type="ECO:0000256" key="16">
    <source>
        <dbReference type="PROSITE-ProRule" id="PRU00110"/>
    </source>
</evidence>
<keyword evidence="4" id="KW-1003">Cell membrane</keyword>
<dbReference type="CDD" id="cd16922">
    <property type="entry name" value="HATPase_EvgS-ArcB-TorS-like"/>
    <property type="match status" value="1"/>
</dbReference>
<dbReference type="InterPro" id="IPR004358">
    <property type="entry name" value="Sig_transdc_His_kin-like_C"/>
</dbReference>
<protein>
    <recommendedName>
        <fullName evidence="3">histidine kinase</fullName>
        <ecNumber evidence="3">2.7.13.3</ecNumber>
    </recommendedName>
</protein>
<keyword evidence="28" id="KW-1185">Reference proteome</keyword>
<evidence type="ECO:0000313" key="28">
    <source>
        <dbReference type="Proteomes" id="UP000182179"/>
    </source>
</evidence>
<dbReference type="CDD" id="cd13707">
    <property type="entry name" value="PBP2_BvgS_D2"/>
    <property type="match status" value="1"/>
</dbReference>
<evidence type="ECO:0000256" key="14">
    <source>
        <dbReference type="ARBA" id="ARBA00023012"/>
    </source>
</evidence>
<evidence type="ECO:0000256" key="2">
    <source>
        <dbReference type="ARBA" id="ARBA00004429"/>
    </source>
</evidence>
<dbReference type="InterPro" id="IPR000700">
    <property type="entry name" value="PAS-assoc_C"/>
</dbReference>
<dbReference type="InterPro" id="IPR011006">
    <property type="entry name" value="CheY-like_superfamily"/>
</dbReference>
<dbReference type="SUPFAM" id="SSF55874">
    <property type="entry name" value="ATPase domain of HSP90 chaperone/DNA topoisomerase II/histidine kinase"/>
    <property type="match status" value="1"/>
</dbReference>
<feature type="domain" description="Response regulatory" evidence="21">
    <location>
        <begin position="964"/>
        <end position="1083"/>
    </location>
</feature>
<dbReference type="NCBIfam" id="TIGR00229">
    <property type="entry name" value="sensory_box"/>
    <property type="match status" value="1"/>
</dbReference>
<dbReference type="Gene3D" id="3.30.565.10">
    <property type="entry name" value="Histidine kinase-like ATPase, C-terminal domain"/>
    <property type="match status" value="1"/>
</dbReference>
<dbReference type="SMART" id="SM00448">
    <property type="entry name" value="REC"/>
    <property type="match status" value="1"/>
</dbReference>
<gene>
    <name evidence="25" type="ORF">BFL40_15270</name>
    <name evidence="26" type="ORF">SAMN04515675_5580</name>
</gene>
<dbReference type="GO" id="GO:0000155">
    <property type="term" value="F:phosphorelay sensor kinase activity"/>
    <property type="evidence" value="ECO:0007669"/>
    <property type="project" value="InterPro"/>
</dbReference>
<comment type="subcellular location">
    <subcellularLocation>
        <location evidence="2">Cell inner membrane</location>
        <topology evidence="2">Multi-pass membrane protein</topology>
    </subcellularLocation>
</comment>
<dbReference type="CDD" id="cd13705">
    <property type="entry name" value="PBP2_BvgS_D1"/>
    <property type="match status" value="1"/>
</dbReference>
<evidence type="ECO:0000256" key="3">
    <source>
        <dbReference type="ARBA" id="ARBA00012438"/>
    </source>
</evidence>
<keyword evidence="18" id="KW-0175">Coiled coil</keyword>
<feature type="domain" description="PAS" evidence="22">
    <location>
        <begin position="576"/>
        <end position="624"/>
    </location>
</feature>
<reference evidence="25 27" key="1">
    <citation type="submission" date="2016-08" db="EMBL/GenBank/DDBJ databases">
        <title>Draft genome sequence of Pseudomonas costantinii LMG 22119, type strain isolated from cultivated mushroom (Agaricus bisporus) sporophores.</title>
        <authorList>
            <person name="Tambong J.T."/>
        </authorList>
    </citation>
    <scope>NUCLEOTIDE SEQUENCE [LARGE SCALE GENOMIC DNA]</scope>
    <source>
        <strain evidence="25 27">LMG 22119</strain>
    </source>
</reference>
<dbReference type="InterPro" id="IPR036641">
    <property type="entry name" value="HPT_dom_sf"/>
</dbReference>
<dbReference type="PROSITE" id="PS50109">
    <property type="entry name" value="HIS_KIN"/>
    <property type="match status" value="1"/>
</dbReference>
<dbReference type="InterPro" id="IPR008207">
    <property type="entry name" value="Sig_transdc_His_kin_Hpt_dom"/>
</dbReference>
<dbReference type="GO" id="GO:0006355">
    <property type="term" value="P:regulation of DNA-templated transcription"/>
    <property type="evidence" value="ECO:0007669"/>
    <property type="project" value="InterPro"/>
</dbReference>
<feature type="modified residue" description="Phosphohistidine" evidence="16">
    <location>
        <position position="1146"/>
    </location>
</feature>
<feature type="domain" description="PAC" evidence="23">
    <location>
        <begin position="650"/>
        <end position="703"/>
    </location>
</feature>
<dbReference type="Proteomes" id="UP000182179">
    <property type="component" value="Unassembled WGS sequence"/>
</dbReference>
<dbReference type="Pfam" id="PF01627">
    <property type="entry name" value="Hpt"/>
    <property type="match status" value="1"/>
</dbReference>
<dbReference type="InterPro" id="IPR036890">
    <property type="entry name" value="HATPase_C_sf"/>
</dbReference>
<dbReference type="Pfam" id="PF00497">
    <property type="entry name" value="SBP_bac_3"/>
    <property type="match status" value="2"/>
</dbReference>
<dbReference type="SUPFAM" id="SSF55785">
    <property type="entry name" value="PYP-like sensor domain (PAS domain)"/>
    <property type="match status" value="1"/>
</dbReference>
<dbReference type="OrthoDB" id="9797243at2"/>
<name>A0A1S2UYS8_9PSED</name>
<keyword evidence="5" id="KW-0997">Cell inner membrane</keyword>
<comment type="catalytic activity">
    <reaction evidence="1">
        <text>ATP + protein L-histidine = ADP + protein N-phospho-L-histidine.</text>
        <dbReference type="EC" id="2.7.13.3"/>
    </reaction>
</comment>
<dbReference type="Pfam" id="PF00072">
    <property type="entry name" value="Response_reg"/>
    <property type="match status" value="1"/>
</dbReference>
<keyword evidence="14" id="KW-0902">Two-component regulatory system</keyword>
<dbReference type="GO" id="GO:0005886">
    <property type="term" value="C:plasma membrane"/>
    <property type="evidence" value="ECO:0007669"/>
    <property type="project" value="UniProtKB-SubCell"/>
</dbReference>
<dbReference type="PROSITE" id="PS50113">
    <property type="entry name" value="PAC"/>
    <property type="match status" value="1"/>
</dbReference>
<dbReference type="InterPro" id="IPR003661">
    <property type="entry name" value="HisK_dim/P_dom"/>
</dbReference>
<evidence type="ECO:0000256" key="1">
    <source>
        <dbReference type="ARBA" id="ARBA00000085"/>
    </source>
</evidence>
<dbReference type="InterPro" id="IPR013767">
    <property type="entry name" value="PAS_fold"/>
</dbReference>
<dbReference type="InterPro" id="IPR000014">
    <property type="entry name" value="PAS"/>
</dbReference>
<organism evidence="25 27">
    <name type="scientific">Pseudomonas costantinii</name>
    <dbReference type="NCBI Taxonomy" id="168469"/>
    <lineage>
        <taxon>Bacteria</taxon>
        <taxon>Pseudomonadati</taxon>
        <taxon>Pseudomonadota</taxon>
        <taxon>Gammaproteobacteria</taxon>
        <taxon>Pseudomonadales</taxon>
        <taxon>Pseudomonadaceae</taxon>
        <taxon>Pseudomonas</taxon>
    </lineage>
</organism>
<evidence type="ECO:0000313" key="26">
    <source>
        <dbReference type="EMBL" id="SEE44568.1"/>
    </source>
</evidence>
<evidence type="ECO:0000259" key="20">
    <source>
        <dbReference type="PROSITE" id="PS50109"/>
    </source>
</evidence>
<evidence type="ECO:0000256" key="6">
    <source>
        <dbReference type="ARBA" id="ARBA00022553"/>
    </source>
</evidence>
<dbReference type="PROSITE" id="PS50894">
    <property type="entry name" value="HPT"/>
    <property type="match status" value="1"/>
</dbReference>
<evidence type="ECO:0000259" key="24">
    <source>
        <dbReference type="PROSITE" id="PS50894"/>
    </source>
</evidence>
<dbReference type="Gene3D" id="1.20.120.160">
    <property type="entry name" value="HPT domain"/>
    <property type="match status" value="1"/>
</dbReference>
<dbReference type="AlphaFoldDB" id="A0A1S2UYS8"/>
<dbReference type="EMBL" id="FNTS01000002">
    <property type="protein sequence ID" value="SEE44568.1"/>
    <property type="molecule type" value="Genomic_DNA"/>
</dbReference>
<dbReference type="InterPro" id="IPR049871">
    <property type="entry name" value="BvgS-like_periplasmic2"/>
</dbReference>
<dbReference type="SMART" id="SM00062">
    <property type="entry name" value="PBPb"/>
    <property type="match status" value="2"/>
</dbReference>
<dbReference type="SMART" id="SM00387">
    <property type="entry name" value="HATPase_c"/>
    <property type="match status" value="1"/>
</dbReference>
<keyword evidence="8 19" id="KW-0812">Transmembrane</keyword>
<dbReference type="SUPFAM" id="SSF53850">
    <property type="entry name" value="Periplasmic binding protein-like II"/>
    <property type="match status" value="2"/>
</dbReference>
<dbReference type="InterPro" id="IPR003594">
    <property type="entry name" value="HATPase_dom"/>
</dbReference>
<dbReference type="FunFam" id="3.30.565.10:FF:000010">
    <property type="entry name" value="Sensor histidine kinase RcsC"/>
    <property type="match status" value="1"/>
</dbReference>
<keyword evidence="7" id="KW-0808">Transferase</keyword>
<proteinExistence type="predicted"/>
<dbReference type="EMBL" id="MDDR01000033">
    <property type="protein sequence ID" value="OIN51672.1"/>
    <property type="molecule type" value="Genomic_DNA"/>
</dbReference>
<keyword evidence="9" id="KW-0732">Signal</keyword>
<reference evidence="26 28" key="2">
    <citation type="submission" date="2016-10" db="EMBL/GenBank/DDBJ databases">
        <authorList>
            <person name="Varghese N."/>
            <person name="Submissions S."/>
        </authorList>
    </citation>
    <scope>NUCLEOTIDE SEQUENCE [LARGE SCALE GENOMIC DNA]</scope>
    <source>
        <strain evidence="26 28">BS2773</strain>
    </source>
</reference>
<evidence type="ECO:0000259" key="21">
    <source>
        <dbReference type="PROSITE" id="PS50110"/>
    </source>
</evidence>
<evidence type="ECO:0000256" key="12">
    <source>
        <dbReference type="ARBA" id="ARBA00022840"/>
    </source>
</evidence>
<evidence type="ECO:0000256" key="4">
    <source>
        <dbReference type="ARBA" id="ARBA00022475"/>
    </source>
</evidence>
<dbReference type="PROSITE" id="PS50112">
    <property type="entry name" value="PAS"/>
    <property type="match status" value="1"/>
</dbReference>
<keyword evidence="13 19" id="KW-1133">Transmembrane helix</keyword>
<dbReference type="Gene3D" id="3.40.50.2300">
    <property type="match status" value="1"/>
</dbReference>